<dbReference type="InterPro" id="IPR050176">
    <property type="entry name" value="LTTR"/>
</dbReference>
<dbReference type="PROSITE" id="PS50931">
    <property type="entry name" value="HTH_LYSR"/>
    <property type="match status" value="1"/>
</dbReference>
<evidence type="ECO:0000256" key="2">
    <source>
        <dbReference type="ARBA" id="ARBA00023015"/>
    </source>
</evidence>
<reference evidence="7 8" key="1">
    <citation type="journal article" date="2012" name="Stand. Genomic Sci.">
        <title>Complete genome sequence of Terriglobus saanensis type strain SP1PR4(T), an Acidobacteria from tundra soil.</title>
        <authorList>
            <person name="Rawat S.R."/>
            <person name="Mannisto M.K."/>
            <person name="Starovoytov V."/>
            <person name="Goodwin L."/>
            <person name="Nolan M."/>
            <person name="Hauser L."/>
            <person name="Land M."/>
            <person name="Davenport K.W."/>
            <person name="Woyke T."/>
            <person name="Haggblom M.M."/>
        </authorList>
    </citation>
    <scope>NUCLEOTIDE SEQUENCE</scope>
    <source>
        <strain evidence="8">ATCC BAA-1853 / DSM 23119 / SP1PR4</strain>
    </source>
</reference>
<feature type="domain" description="HTH lysR-type" evidence="6">
    <location>
        <begin position="1"/>
        <end position="60"/>
    </location>
</feature>
<evidence type="ECO:0000256" key="1">
    <source>
        <dbReference type="ARBA" id="ARBA00009437"/>
    </source>
</evidence>
<keyword evidence="4" id="KW-0804">Transcription</keyword>
<proteinExistence type="inferred from homology"/>
<dbReference type="EMBL" id="CP002467">
    <property type="protein sequence ID" value="ADV84852.1"/>
    <property type="molecule type" value="Genomic_DNA"/>
</dbReference>
<dbReference type="RefSeq" id="WP_013570582.1">
    <property type="nucleotide sequence ID" value="NC_014963.1"/>
</dbReference>
<dbReference type="eggNOG" id="COG0583">
    <property type="taxonomic scope" value="Bacteria"/>
</dbReference>
<dbReference type="Gene3D" id="3.40.190.10">
    <property type="entry name" value="Periplasmic binding protein-like II"/>
    <property type="match status" value="2"/>
</dbReference>
<dbReference type="OrthoDB" id="9785745at2"/>
<organism evidence="7 8">
    <name type="scientific">Terriglobus saanensis (strain ATCC BAA-1853 / DSM 23119 / SP1PR4)</name>
    <dbReference type="NCBI Taxonomy" id="401053"/>
    <lineage>
        <taxon>Bacteria</taxon>
        <taxon>Pseudomonadati</taxon>
        <taxon>Acidobacteriota</taxon>
        <taxon>Terriglobia</taxon>
        <taxon>Terriglobales</taxon>
        <taxon>Acidobacteriaceae</taxon>
        <taxon>Terriglobus</taxon>
    </lineage>
</organism>
<dbReference type="Pfam" id="PF00126">
    <property type="entry name" value="HTH_1"/>
    <property type="match status" value="1"/>
</dbReference>
<dbReference type="Gene3D" id="1.10.10.10">
    <property type="entry name" value="Winged helix-like DNA-binding domain superfamily/Winged helix DNA-binding domain"/>
    <property type="match status" value="1"/>
</dbReference>
<dbReference type="GO" id="GO:0003677">
    <property type="term" value="F:DNA binding"/>
    <property type="evidence" value="ECO:0007669"/>
    <property type="project" value="UniProtKB-KW"/>
</dbReference>
<comment type="similarity">
    <text evidence="1">Belongs to the LysR transcriptional regulatory family.</text>
</comment>
<dbReference type="InterPro" id="IPR036388">
    <property type="entry name" value="WH-like_DNA-bd_sf"/>
</dbReference>
<dbReference type="SUPFAM" id="SSF46785">
    <property type="entry name" value="Winged helix' DNA-binding domain"/>
    <property type="match status" value="1"/>
</dbReference>
<keyword evidence="2" id="KW-0805">Transcription regulation</keyword>
<dbReference type="InterPro" id="IPR005119">
    <property type="entry name" value="LysR_subst-bd"/>
</dbReference>
<dbReference type="InterPro" id="IPR000847">
    <property type="entry name" value="LysR_HTH_N"/>
</dbReference>
<evidence type="ECO:0000256" key="3">
    <source>
        <dbReference type="ARBA" id="ARBA00023125"/>
    </source>
</evidence>
<evidence type="ECO:0000259" key="6">
    <source>
        <dbReference type="PROSITE" id="PS50931"/>
    </source>
</evidence>
<sequence length="313" mass="33790">MTLDLDTLQTLVITHDLRGYRQAADRLGRTPSAISLQMKRLQDDVGAPLFRKNGRGTSLTEAGEIVLRYARKMLALNDELLHTVRGAHLAGSVRLGFSQDFAETVLPQVLSQFSALYPLVQMEVRIEGNAALVQAIETGEIDIALAVGQADRPTAEVLGELDLVWIAGDRFAARPGQPLPLVLLGPLCAFRKEAIRRLEDASIPWRIAAVSPSLAGLWASAIGGLGITARTALGLPAGLTWDKSLFDLPALDSFPATLHVRPGERSEVVEVLRDLIRQSVAAALPRHKRKHVGAKRASSASSPEITSPYSLIP</sequence>
<dbReference type="SUPFAM" id="SSF53850">
    <property type="entry name" value="Periplasmic binding protein-like II"/>
    <property type="match status" value="1"/>
</dbReference>
<dbReference type="KEGG" id="tsa:AciPR4_4104"/>
<keyword evidence="8" id="KW-1185">Reference proteome</keyword>
<dbReference type="STRING" id="401053.AciPR4_4104"/>
<keyword evidence="3" id="KW-0238">DNA-binding</keyword>
<evidence type="ECO:0000256" key="4">
    <source>
        <dbReference type="ARBA" id="ARBA00023163"/>
    </source>
</evidence>
<dbReference type="Proteomes" id="UP000006844">
    <property type="component" value="Chromosome"/>
</dbReference>
<evidence type="ECO:0000256" key="5">
    <source>
        <dbReference type="SAM" id="MobiDB-lite"/>
    </source>
</evidence>
<name>E8V593_TERSS</name>
<evidence type="ECO:0000313" key="8">
    <source>
        <dbReference type="Proteomes" id="UP000006844"/>
    </source>
</evidence>
<evidence type="ECO:0000313" key="7">
    <source>
        <dbReference type="EMBL" id="ADV84852.1"/>
    </source>
</evidence>
<feature type="compositionally biased region" description="Polar residues" evidence="5">
    <location>
        <begin position="298"/>
        <end position="313"/>
    </location>
</feature>
<dbReference type="GO" id="GO:0003700">
    <property type="term" value="F:DNA-binding transcription factor activity"/>
    <property type="evidence" value="ECO:0007669"/>
    <property type="project" value="InterPro"/>
</dbReference>
<dbReference type="Pfam" id="PF03466">
    <property type="entry name" value="LysR_substrate"/>
    <property type="match status" value="1"/>
</dbReference>
<gene>
    <name evidence="7" type="ordered locus">AciPR4_4104</name>
</gene>
<dbReference type="InterPro" id="IPR036390">
    <property type="entry name" value="WH_DNA-bd_sf"/>
</dbReference>
<dbReference type="AlphaFoldDB" id="E8V593"/>
<dbReference type="PANTHER" id="PTHR30579">
    <property type="entry name" value="TRANSCRIPTIONAL REGULATOR"/>
    <property type="match status" value="1"/>
</dbReference>
<accession>E8V593</accession>
<dbReference type="PANTHER" id="PTHR30579:SF7">
    <property type="entry name" value="HTH-TYPE TRANSCRIPTIONAL REGULATOR LRHA-RELATED"/>
    <property type="match status" value="1"/>
</dbReference>
<protein>
    <submittedName>
        <fullName evidence="7">Transcriptional regulator, LysR family</fullName>
    </submittedName>
</protein>
<dbReference type="HOGENOM" id="CLU_039613_1_0_0"/>
<feature type="region of interest" description="Disordered" evidence="5">
    <location>
        <begin position="287"/>
        <end position="313"/>
    </location>
</feature>